<protein>
    <submittedName>
        <fullName evidence="8">C20orf24 homolog</fullName>
    </submittedName>
</protein>
<reference evidence="8" key="1">
    <citation type="submission" date="2009-03" db="EMBL/GenBank/DDBJ databases">
        <title>Caligus clemensi ESTs and full-length cDNAs.</title>
        <authorList>
            <person name="Yasuike M."/>
            <person name="von Schalburg K."/>
            <person name="Cooper G."/>
            <person name="Leong J."/>
            <person name="Jones S.R.M."/>
            <person name="Koop B.F."/>
        </authorList>
    </citation>
    <scope>NUCLEOTIDE SEQUENCE</scope>
    <source>
        <tissue evidence="8">Whole</tissue>
    </source>
</reference>
<dbReference type="GO" id="GO:0005739">
    <property type="term" value="C:mitochondrion"/>
    <property type="evidence" value="ECO:0007669"/>
    <property type="project" value="GOC"/>
</dbReference>
<evidence type="ECO:0000256" key="6">
    <source>
        <dbReference type="ARBA" id="ARBA00023136"/>
    </source>
</evidence>
<keyword evidence="4" id="KW-0256">Endoplasmic reticulum</keyword>
<dbReference type="GO" id="GO:0097250">
    <property type="term" value="P:mitochondrial respirasome assembly"/>
    <property type="evidence" value="ECO:0007669"/>
    <property type="project" value="InterPro"/>
</dbReference>
<name>C1C2U5_CALCM</name>
<dbReference type="InterPro" id="IPR010742">
    <property type="entry name" value="RCAF1"/>
</dbReference>
<evidence type="ECO:0000256" key="3">
    <source>
        <dbReference type="ARBA" id="ARBA00022692"/>
    </source>
</evidence>
<accession>C1C2U5</accession>
<keyword evidence="6 7" id="KW-0472">Membrane</keyword>
<dbReference type="PANTHER" id="PTHR12906">
    <property type="entry name" value="PROTEIN C20ORF24 RAB5-INTERACTING PROTEIN"/>
    <property type="match status" value="1"/>
</dbReference>
<evidence type="ECO:0000256" key="7">
    <source>
        <dbReference type="SAM" id="Phobius"/>
    </source>
</evidence>
<dbReference type="InterPro" id="IPR029008">
    <property type="entry name" value="EMC6-like"/>
</dbReference>
<keyword evidence="3 7" id="KW-0812">Transmembrane</keyword>
<evidence type="ECO:0000256" key="1">
    <source>
        <dbReference type="ARBA" id="ARBA00004477"/>
    </source>
</evidence>
<dbReference type="GO" id="GO:0005789">
    <property type="term" value="C:endoplasmic reticulum membrane"/>
    <property type="evidence" value="ECO:0007669"/>
    <property type="project" value="UniProtKB-SubCell"/>
</dbReference>
<evidence type="ECO:0000256" key="4">
    <source>
        <dbReference type="ARBA" id="ARBA00022824"/>
    </source>
</evidence>
<comment type="similarity">
    <text evidence="2">Belongs to the EMC6 family.</text>
</comment>
<proteinExistence type="evidence at transcript level"/>
<sequence length="126" mass="13954">MKSESLLSSSGPSPLGFYDILSRATTAKSSWAGANEEFLDVIYWGRQFLGLFLGLIWGLIPLYGFLGLALFALLNFGIVYCYFAGFIGIDEEEYGGVWELTKEGFATSFAGFLVIWIIIYSGLNFD</sequence>
<comment type="subcellular location">
    <subcellularLocation>
        <location evidence="1">Endoplasmic reticulum membrane</location>
        <topology evidence="1">Multi-pass membrane protein</topology>
    </subcellularLocation>
</comment>
<organism evidence="8">
    <name type="scientific">Caligus clemensi</name>
    <name type="common">Sea louse</name>
    <dbReference type="NCBI Taxonomy" id="344056"/>
    <lineage>
        <taxon>Eukaryota</taxon>
        <taxon>Metazoa</taxon>
        <taxon>Ecdysozoa</taxon>
        <taxon>Arthropoda</taxon>
        <taxon>Crustacea</taxon>
        <taxon>Multicrustacea</taxon>
        <taxon>Hexanauplia</taxon>
        <taxon>Copepoda</taxon>
        <taxon>Siphonostomatoida</taxon>
        <taxon>Caligidae</taxon>
        <taxon>Caligus</taxon>
    </lineage>
</organism>
<dbReference type="AlphaFoldDB" id="C1C2U5"/>
<dbReference type="PANTHER" id="PTHR12906:SF0">
    <property type="entry name" value="GEL COMPLEX SUBUNIT OPTI"/>
    <property type="match status" value="1"/>
</dbReference>
<gene>
    <name evidence="8" type="primary">CT024</name>
</gene>
<evidence type="ECO:0000256" key="2">
    <source>
        <dbReference type="ARBA" id="ARBA00009436"/>
    </source>
</evidence>
<feature type="transmembrane region" description="Helical" evidence="7">
    <location>
        <begin position="105"/>
        <end position="123"/>
    </location>
</feature>
<feature type="transmembrane region" description="Helical" evidence="7">
    <location>
        <begin position="65"/>
        <end position="85"/>
    </location>
</feature>
<evidence type="ECO:0000256" key="5">
    <source>
        <dbReference type="ARBA" id="ARBA00022989"/>
    </source>
</evidence>
<evidence type="ECO:0000313" key="8">
    <source>
        <dbReference type="EMBL" id="ACO15598.1"/>
    </source>
</evidence>
<dbReference type="Pfam" id="PF07019">
    <property type="entry name" value="EMC6"/>
    <property type="match status" value="1"/>
</dbReference>
<dbReference type="EMBL" id="BT081174">
    <property type="protein sequence ID" value="ACO15598.1"/>
    <property type="molecule type" value="mRNA"/>
</dbReference>
<keyword evidence="5 7" id="KW-1133">Transmembrane helix</keyword>
<feature type="transmembrane region" description="Helical" evidence="7">
    <location>
        <begin position="41"/>
        <end position="60"/>
    </location>
</feature>